<keyword evidence="4" id="KW-1185">Reference proteome</keyword>
<keyword evidence="3" id="KW-0808">Transferase</keyword>
<proteinExistence type="predicted"/>
<dbReference type="GO" id="GO:0016758">
    <property type="term" value="F:hexosyltransferase activity"/>
    <property type="evidence" value="ECO:0007669"/>
    <property type="project" value="TreeGrafter"/>
</dbReference>
<dbReference type="Pfam" id="PF13439">
    <property type="entry name" value="Glyco_transf_4"/>
    <property type="match status" value="1"/>
</dbReference>
<dbReference type="InterPro" id="IPR028098">
    <property type="entry name" value="Glyco_trans_4-like_N"/>
</dbReference>
<dbReference type="OrthoDB" id="9802525at2"/>
<feature type="domain" description="Glycosyltransferase subfamily 4-like N-terminal" evidence="2">
    <location>
        <begin position="14"/>
        <end position="179"/>
    </location>
</feature>
<evidence type="ECO:0000259" key="2">
    <source>
        <dbReference type="Pfam" id="PF13439"/>
    </source>
</evidence>
<reference evidence="3 4" key="1">
    <citation type="submission" date="2016-10" db="EMBL/GenBank/DDBJ databases">
        <title>Draft genome sequences of four alkaliphilic bacteria belonging to the Anaerobacillus genus.</title>
        <authorList>
            <person name="Bassil N.M."/>
            <person name="Lloyd J.R."/>
        </authorList>
    </citation>
    <scope>NUCLEOTIDE SEQUENCE [LARGE SCALE GENOMIC DNA]</scope>
    <source>
        <strain evidence="3 4">DSM 18345</strain>
    </source>
</reference>
<dbReference type="AlphaFoldDB" id="A0A1S2LE75"/>
<dbReference type="PANTHER" id="PTHR45947">
    <property type="entry name" value="SULFOQUINOVOSYL TRANSFERASE SQD2"/>
    <property type="match status" value="1"/>
</dbReference>
<name>A0A1S2LE75_9BACI</name>
<sequence>MRIAIFSDTYAPEINGVAKTLKRYTDYLEKKGIEYKLFVPESSTAVPIVPQVQRFTSIPFLLYPECRIALPNPVHIKQTLEEFKPTLIHIATPFNLGLFGLHYGKKHNIPMVASYHTHFDDYLEYYHLTFLQKWIWKYMAWFHDSFEKVYVPSQSTKEKLLNQKIHNNIDIWGRGVNHNFFTPLKRASDMRKNYNVNEKNVLLYVGRIAPEKDVHIVLETFHALPERVKKDTHLLIVGDGPLFKQLSEQKYPNITWTGFKKGEELAGIYASSDVFIFPSSTETFGNVVLEALASGIPVIGANEGGVQHLICHGETGFLCGKKNVEEFVYQTTTLLEKEYLRNEFAENARRFALTLSWDEIFDQLIDSYQDIIYQSWLANSRNRHFA</sequence>
<evidence type="ECO:0000313" key="3">
    <source>
        <dbReference type="EMBL" id="OIJ10540.1"/>
    </source>
</evidence>
<feature type="domain" description="Glycosyl transferase family 1" evidence="1">
    <location>
        <begin position="189"/>
        <end position="350"/>
    </location>
</feature>
<comment type="caution">
    <text evidence="3">The sequence shown here is derived from an EMBL/GenBank/DDBJ whole genome shotgun (WGS) entry which is preliminary data.</text>
</comment>
<evidence type="ECO:0000259" key="1">
    <source>
        <dbReference type="Pfam" id="PF00534"/>
    </source>
</evidence>
<dbReference type="Gene3D" id="3.40.50.2000">
    <property type="entry name" value="Glycogen Phosphorylase B"/>
    <property type="match status" value="2"/>
</dbReference>
<dbReference type="InterPro" id="IPR050194">
    <property type="entry name" value="Glycosyltransferase_grp1"/>
</dbReference>
<dbReference type="Proteomes" id="UP000179524">
    <property type="component" value="Unassembled WGS sequence"/>
</dbReference>
<dbReference type="RefSeq" id="WP_071311113.1">
    <property type="nucleotide sequence ID" value="NZ_MLQR01000050.1"/>
</dbReference>
<dbReference type="InterPro" id="IPR001296">
    <property type="entry name" value="Glyco_trans_1"/>
</dbReference>
<dbReference type="PANTHER" id="PTHR45947:SF3">
    <property type="entry name" value="SULFOQUINOVOSYL TRANSFERASE SQD2"/>
    <property type="match status" value="1"/>
</dbReference>
<dbReference type="CDD" id="cd03814">
    <property type="entry name" value="GT4-like"/>
    <property type="match status" value="1"/>
</dbReference>
<evidence type="ECO:0000313" key="4">
    <source>
        <dbReference type="Proteomes" id="UP000179524"/>
    </source>
</evidence>
<dbReference type="Pfam" id="PF00534">
    <property type="entry name" value="Glycos_transf_1"/>
    <property type="match status" value="1"/>
</dbReference>
<gene>
    <name evidence="3" type="ORF">BKP37_18575</name>
</gene>
<protein>
    <submittedName>
        <fullName evidence="3">Glycosyl transferase</fullName>
    </submittedName>
</protein>
<dbReference type="EMBL" id="MLQR01000050">
    <property type="protein sequence ID" value="OIJ10540.1"/>
    <property type="molecule type" value="Genomic_DNA"/>
</dbReference>
<accession>A0A1S2LE75</accession>
<organism evidence="3 4">
    <name type="scientific">Anaerobacillus alkalilacustris</name>
    <dbReference type="NCBI Taxonomy" id="393763"/>
    <lineage>
        <taxon>Bacteria</taxon>
        <taxon>Bacillati</taxon>
        <taxon>Bacillota</taxon>
        <taxon>Bacilli</taxon>
        <taxon>Bacillales</taxon>
        <taxon>Bacillaceae</taxon>
        <taxon>Anaerobacillus</taxon>
    </lineage>
</organism>
<dbReference type="SUPFAM" id="SSF53756">
    <property type="entry name" value="UDP-Glycosyltransferase/glycogen phosphorylase"/>
    <property type="match status" value="1"/>
</dbReference>